<evidence type="ECO:0000313" key="1">
    <source>
        <dbReference type="EMBL" id="CAL0320199.1"/>
    </source>
</evidence>
<organism evidence="1 2">
    <name type="scientific">Lupinus luteus</name>
    <name type="common">European yellow lupine</name>
    <dbReference type="NCBI Taxonomy" id="3873"/>
    <lineage>
        <taxon>Eukaryota</taxon>
        <taxon>Viridiplantae</taxon>
        <taxon>Streptophyta</taxon>
        <taxon>Embryophyta</taxon>
        <taxon>Tracheophyta</taxon>
        <taxon>Spermatophyta</taxon>
        <taxon>Magnoliopsida</taxon>
        <taxon>eudicotyledons</taxon>
        <taxon>Gunneridae</taxon>
        <taxon>Pentapetalae</taxon>
        <taxon>rosids</taxon>
        <taxon>fabids</taxon>
        <taxon>Fabales</taxon>
        <taxon>Fabaceae</taxon>
        <taxon>Papilionoideae</taxon>
        <taxon>50 kb inversion clade</taxon>
        <taxon>genistoids sensu lato</taxon>
        <taxon>core genistoids</taxon>
        <taxon>Genisteae</taxon>
        <taxon>Lupinus</taxon>
    </lineage>
</organism>
<protein>
    <submittedName>
        <fullName evidence="1">Uncharacterized protein</fullName>
    </submittedName>
</protein>
<keyword evidence="2" id="KW-1185">Reference proteome</keyword>
<gene>
    <name evidence="1" type="ORF">LLUT_LOCUS21259</name>
</gene>
<proteinExistence type="predicted"/>
<dbReference type="EMBL" id="CAXHTB010000014">
    <property type="protein sequence ID" value="CAL0320199.1"/>
    <property type="molecule type" value="Genomic_DNA"/>
</dbReference>
<sequence>MENPKQKFKNPLSDSDMENNEEQRFIKLSFPTSLPITINAISYATLLPITITADSITTTGQWSPLFPNLDPSTDPTFLSLSLPTRLNFPTTITIATTTFTATATVSTDRTLFNLFVDNEPRSHQRPPLPPHSHGGYHQHLTTTHSITIFPITIILILEHNDSDNKPVGVPITIFDNLVTIEGHPLYVTDAAHINPSLAAILLMPNANVFANTSREED</sequence>
<name>A0AAV1XG93_LUPLU</name>
<dbReference type="Proteomes" id="UP001497480">
    <property type="component" value="Unassembled WGS sequence"/>
</dbReference>
<accession>A0AAV1XG93</accession>
<evidence type="ECO:0000313" key="2">
    <source>
        <dbReference type="Proteomes" id="UP001497480"/>
    </source>
</evidence>
<comment type="caution">
    <text evidence="1">The sequence shown here is derived from an EMBL/GenBank/DDBJ whole genome shotgun (WGS) entry which is preliminary data.</text>
</comment>
<dbReference type="AlphaFoldDB" id="A0AAV1XG93"/>
<reference evidence="1 2" key="1">
    <citation type="submission" date="2024-03" db="EMBL/GenBank/DDBJ databases">
        <authorList>
            <person name="Martinez-Hernandez J."/>
        </authorList>
    </citation>
    <scope>NUCLEOTIDE SEQUENCE [LARGE SCALE GENOMIC DNA]</scope>
</reference>